<evidence type="ECO:0000313" key="6">
    <source>
        <dbReference type="Proteomes" id="UP000218172"/>
    </source>
</evidence>
<comment type="caution">
    <text evidence="5">The sequence shown here is derived from an EMBL/GenBank/DDBJ whole genome shotgun (WGS) entry which is preliminary data.</text>
</comment>
<dbReference type="FunFam" id="3.30.70.270:FF:000001">
    <property type="entry name" value="Diguanylate cyclase domain protein"/>
    <property type="match status" value="1"/>
</dbReference>
<dbReference type="AlphaFoldDB" id="A0A2A4MWJ6"/>
<sequence length="354" mass="39814">MESEKEKFEKIVRCFRAAIKKMADLSIPPITQNYTIWYEYYSQTNLLMNKELDGLIAFNQPFTPVKSREIYKRYFDASPNKKLDELRKAVQKLIGQLSVQLTELVGDMDIYEEVLSSCETDLKENLEITALNKLISTLLEETRKARSSSQSTNIQVAQLNAEIKSMHSAIAELSEENLIDPLTGIGNRRAFDETLENILLDGKNESGESFTFCLLMLDIDHFKKFNDTHGHLAGDGVLRYVAQIIKKHIKGQDLVARYGGEEFSVILPNTEYYQGEIVAQSLVDIIAKRSLTAGKEKRPLGNVTASIGLAEYRLNDVAASIIDRADKCLYSAKSQGRNQVVGDKTSKSSKTNHS</sequence>
<gene>
    <name evidence="5" type="ORF">COC19_00090</name>
</gene>
<dbReference type="InterPro" id="IPR050469">
    <property type="entry name" value="Diguanylate_Cyclase"/>
</dbReference>
<name>A0A2A4MWJ6_9GAMM</name>
<comment type="cofactor">
    <cofactor evidence="1">
        <name>Mg(2+)</name>
        <dbReference type="ChEBI" id="CHEBI:18420"/>
    </cofactor>
</comment>
<evidence type="ECO:0000259" key="4">
    <source>
        <dbReference type="PROSITE" id="PS50887"/>
    </source>
</evidence>
<dbReference type="GO" id="GO:1902201">
    <property type="term" value="P:negative regulation of bacterial-type flagellum-dependent cell motility"/>
    <property type="evidence" value="ECO:0007669"/>
    <property type="project" value="TreeGrafter"/>
</dbReference>
<dbReference type="PROSITE" id="PS50887">
    <property type="entry name" value="GGDEF"/>
    <property type="match status" value="1"/>
</dbReference>
<dbReference type="PANTHER" id="PTHR45138:SF9">
    <property type="entry name" value="DIGUANYLATE CYCLASE DGCM-RELATED"/>
    <property type="match status" value="1"/>
</dbReference>
<proteinExistence type="predicted"/>
<dbReference type="CDD" id="cd01949">
    <property type="entry name" value="GGDEF"/>
    <property type="match status" value="1"/>
</dbReference>
<dbReference type="GO" id="GO:0005886">
    <property type="term" value="C:plasma membrane"/>
    <property type="evidence" value="ECO:0007669"/>
    <property type="project" value="TreeGrafter"/>
</dbReference>
<reference evidence="6" key="1">
    <citation type="submission" date="2017-08" db="EMBL/GenBank/DDBJ databases">
        <title>A dynamic microbial community with high functional redundancy inhabits the cold, oxic subseafloor aquifer.</title>
        <authorList>
            <person name="Tully B.J."/>
            <person name="Wheat C.G."/>
            <person name="Glazer B.T."/>
            <person name="Huber J.A."/>
        </authorList>
    </citation>
    <scope>NUCLEOTIDE SEQUENCE [LARGE SCALE GENOMIC DNA]</scope>
</reference>
<organism evidence="5 6">
    <name type="scientific">SAR86 cluster bacterium</name>
    <dbReference type="NCBI Taxonomy" id="2030880"/>
    <lineage>
        <taxon>Bacteria</taxon>
        <taxon>Pseudomonadati</taxon>
        <taxon>Pseudomonadota</taxon>
        <taxon>Gammaproteobacteria</taxon>
        <taxon>SAR86 cluster</taxon>
    </lineage>
</organism>
<dbReference type="InterPro" id="IPR029787">
    <property type="entry name" value="Nucleotide_cyclase"/>
</dbReference>
<dbReference type="NCBIfam" id="TIGR00254">
    <property type="entry name" value="GGDEF"/>
    <property type="match status" value="1"/>
</dbReference>
<evidence type="ECO:0000256" key="2">
    <source>
        <dbReference type="ARBA" id="ARBA00012528"/>
    </source>
</evidence>
<dbReference type="InterPro" id="IPR043128">
    <property type="entry name" value="Rev_trsase/Diguanyl_cyclase"/>
</dbReference>
<dbReference type="Gene3D" id="3.30.70.270">
    <property type="match status" value="1"/>
</dbReference>
<dbReference type="PANTHER" id="PTHR45138">
    <property type="entry name" value="REGULATORY COMPONENTS OF SENSORY TRANSDUCTION SYSTEM"/>
    <property type="match status" value="1"/>
</dbReference>
<protein>
    <recommendedName>
        <fullName evidence="2">diguanylate cyclase</fullName>
        <ecNumber evidence="2">2.7.7.65</ecNumber>
    </recommendedName>
</protein>
<evidence type="ECO:0000256" key="1">
    <source>
        <dbReference type="ARBA" id="ARBA00001946"/>
    </source>
</evidence>
<dbReference type="GO" id="GO:0043709">
    <property type="term" value="P:cell adhesion involved in single-species biofilm formation"/>
    <property type="evidence" value="ECO:0007669"/>
    <property type="project" value="TreeGrafter"/>
</dbReference>
<dbReference type="Pfam" id="PF00990">
    <property type="entry name" value="GGDEF"/>
    <property type="match status" value="1"/>
</dbReference>
<feature type="domain" description="GGDEF" evidence="4">
    <location>
        <begin position="210"/>
        <end position="345"/>
    </location>
</feature>
<dbReference type="InterPro" id="IPR000160">
    <property type="entry name" value="GGDEF_dom"/>
</dbReference>
<dbReference type="SUPFAM" id="SSF55073">
    <property type="entry name" value="Nucleotide cyclase"/>
    <property type="match status" value="1"/>
</dbReference>
<dbReference type="EMBL" id="NVQR01000001">
    <property type="protein sequence ID" value="PCH64210.1"/>
    <property type="molecule type" value="Genomic_DNA"/>
</dbReference>
<dbReference type="SMART" id="SM00267">
    <property type="entry name" value="GGDEF"/>
    <property type="match status" value="1"/>
</dbReference>
<comment type="catalytic activity">
    <reaction evidence="3">
        <text>2 GTP = 3',3'-c-di-GMP + 2 diphosphate</text>
        <dbReference type="Rhea" id="RHEA:24898"/>
        <dbReference type="ChEBI" id="CHEBI:33019"/>
        <dbReference type="ChEBI" id="CHEBI:37565"/>
        <dbReference type="ChEBI" id="CHEBI:58805"/>
        <dbReference type="EC" id="2.7.7.65"/>
    </reaction>
</comment>
<dbReference type="GO" id="GO:0052621">
    <property type="term" value="F:diguanylate cyclase activity"/>
    <property type="evidence" value="ECO:0007669"/>
    <property type="project" value="UniProtKB-EC"/>
</dbReference>
<evidence type="ECO:0000313" key="5">
    <source>
        <dbReference type="EMBL" id="PCH64210.1"/>
    </source>
</evidence>
<dbReference type="Proteomes" id="UP000218172">
    <property type="component" value="Unassembled WGS sequence"/>
</dbReference>
<evidence type="ECO:0000256" key="3">
    <source>
        <dbReference type="ARBA" id="ARBA00034247"/>
    </source>
</evidence>
<accession>A0A2A4MWJ6</accession>
<dbReference type="EC" id="2.7.7.65" evidence="2"/>